<dbReference type="Gene3D" id="3.30.565.10">
    <property type="entry name" value="Histidine kinase-like ATPase, C-terminal domain"/>
    <property type="match status" value="1"/>
</dbReference>
<keyword evidence="10" id="KW-1133">Transmembrane helix</keyword>
<keyword evidence="7" id="KW-0067">ATP-binding</keyword>
<evidence type="ECO:0000313" key="12">
    <source>
        <dbReference type="EMBL" id="GIL28561.1"/>
    </source>
</evidence>
<keyword evidence="10" id="KW-0472">Membrane</keyword>
<dbReference type="Gene3D" id="1.20.5.1930">
    <property type="match status" value="1"/>
</dbReference>
<evidence type="ECO:0000256" key="6">
    <source>
        <dbReference type="ARBA" id="ARBA00022777"/>
    </source>
</evidence>
<dbReference type="Pfam" id="PF02518">
    <property type="entry name" value="HATPase_c"/>
    <property type="match status" value="1"/>
</dbReference>
<feature type="compositionally biased region" description="Gly residues" evidence="9">
    <location>
        <begin position="422"/>
        <end position="431"/>
    </location>
</feature>
<dbReference type="InterPro" id="IPR036890">
    <property type="entry name" value="HATPase_C_sf"/>
</dbReference>
<dbReference type="EMBL" id="BOPO01000073">
    <property type="protein sequence ID" value="GIL28561.1"/>
    <property type="molecule type" value="Genomic_DNA"/>
</dbReference>
<evidence type="ECO:0000256" key="10">
    <source>
        <dbReference type="SAM" id="Phobius"/>
    </source>
</evidence>
<keyword evidence="6" id="KW-0418">Kinase</keyword>
<keyword evidence="10" id="KW-0812">Transmembrane</keyword>
<dbReference type="RefSeq" id="WP_207126274.1">
    <property type="nucleotide sequence ID" value="NZ_BOPO01000073.1"/>
</dbReference>
<keyword evidence="13" id="KW-1185">Reference proteome</keyword>
<dbReference type="CDD" id="cd16917">
    <property type="entry name" value="HATPase_UhpB-NarQ-NarX-like"/>
    <property type="match status" value="1"/>
</dbReference>
<feature type="transmembrane region" description="Helical" evidence="10">
    <location>
        <begin position="20"/>
        <end position="45"/>
    </location>
</feature>
<accession>A0A8J4AC25</accession>
<evidence type="ECO:0000256" key="1">
    <source>
        <dbReference type="ARBA" id="ARBA00000085"/>
    </source>
</evidence>
<dbReference type="InterPro" id="IPR003594">
    <property type="entry name" value="HATPase_dom"/>
</dbReference>
<keyword evidence="4" id="KW-0808">Transferase</keyword>
<evidence type="ECO:0000256" key="3">
    <source>
        <dbReference type="ARBA" id="ARBA00022553"/>
    </source>
</evidence>
<dbReference type="EC" id="2.7.13.3" evidence="2"/>
<sequence>MTGSAEVGPARWARAVGHGLYRSAVVTGVTGVLPAIAVPVAFFGFRFARTWSADLSAPLAVLVLVFVGEIAMTLLWTGAAGWFVVAFLGRPLSRAARWAARRWLGVTVEPRYNPVLPVTRMATGFWWNGYAYHESEREARRRASLDARHHDPQLRRDALWLLVAAVTVLPAAAAPLACLAAGGYLLTQAGLLGCGIALCVVGLAAAPFGWRLLGPLGVRLLGASPRSLGRRVEELEAIRADLTQNQAAELERIERGLHDGAQARLVALGMSMGAAERLVDEDPDKAKQILAQARSSSAAALAELRSLVRGINPPVLAERGLVDAVRALALDAALPVEVRSTVPARPERPVESAMYFAVAELLANAVKHARASRVEIDLDYGERVLTATVTDDGVGGIGAAATEPGGTPPGTRPAGSQQAGSGSAGSGQAGSGLAGIERRMAAFGGVLRIDSPAGGPSRITVAVPCALS</sequence>
<proteinExistence type="predicted"/>
<organism evidence="12 13">
    <name type="scientific">Actinocatenispora comari</name>
    <dbReference type="NCBI Taxonomy" id="2807577"/>
    <lineage>
        <taxon>Bacteria</taxon>
        <taxon>Bacillati</taxon>
        <taxon>Actinomycetota</taxon>
        <taxon>Actinomycetes</taxon>
        <taxon>Micromonosporales</taxon>
        <taxon>Micromonosporaceae</taxon>
        <taxon>Actinocatenispora</taxon>
    </lineage>
</organism>
<dbReference type="SMART" id="SM00387">
    <property type="entry name" value="HATPase_c"/>
    <property type="match status" value="1"/>
</dbReference>
<evidence type="ECO:0000256" key="9">
    <source>
        <dbReference type="SAM" id="MobiDB-lite"/>
    </source>
</evidence>
<dbReference type="Pfam" id="PF07730">
    <property type="entry name" value="HisKA_3"/>
    <property type="match status" value="1"/>
</dbReference>
<comment type="caution">
    <text evidence="12">The sequence shown here is derived from an EMBL/GenBank/DDBJ whole genome shotgun (WGS) entry which is preliminary data.</text>
</comment>
<feature type="transmembrane region" description="Helical" evidence="10">
    <location>
        <begin position="190"/>
        <end position="210"/>
    </location>
</feature>
<feature type="compositionally biased region" description="Low complexity" evidence="9">
    <location>
        <begin position="412"/>
        <end position="421"/>
    </location>
</feature>
<protein>
    <recommendedName>
        <fullName evidence="2">histidine kinase</fullName>
        <ecNumber evidence="2">2.7.13.3</ecNumber>
    </recommendedName>
</protein>
<evidence type="ECO:0000256" key="4">
    <source>
        <dbReference type="ARBA" id="ARBA00022679"/>
    </source>
</evidence>
<gene>
    <name evidence="12" type="ORF">NUM_38150</name>
</gene>
<reference evidence="13" key="1">
    <citation type="journal article" date="2021" name="Int. J. Syst. Evol. Microbiol.">
        <title>Actinocatenispora comari sp. nov., an endophytic actinomycete isolated from aerial parts of Comarum salesowianum.</title>
        <authorList>
            <person name="Oyunbileg N."/>
            <person name="Iizaka Y."/>
            <person name="Hamada M."/>
            <person name="Davaapurev B.O."/>
            <person name="Fukumoto A."/>
            <person name="Tsetseg B."/>
            <person name="Kato F."/>
            <person name="Tamura T."/>
            <person name="Batkhuu J."/>
            <person name="Anzai Y."/>
        </authorList>
    </citation>
    <scope>NUCLEOTIDE SEQUENCE [LARGE SCALE GENOMIC DNA]</scope>
    <source>
        <strain evidence="13">NUM-2625</strain>
    </source>
</reference>
<feature type="transmembrane region" description="Helical" evidence="10">
    <location>
        <begin position="158"/>
        <end position="184"/>
    </location>
</feature>
<feature type="region of interest" description="Disordered" evidence="9">
    <location>
        <begin position="395"/>
        <end position="431"/>
    </location>
</feature>
<dbReference type="GO" id="GO:0000155">
    <property type="term" value="F:phosphorelay sensor kinase activity"/>
    <property type="evidence" value="ECO:0007669"/>
    <property type="project" value="InterPro"/>
</dbReference>
<dbReference type="PANTHER" id="PTHR24421:SF10">
    <property type="entry name" value="NITRATE_NITRITE SENSOR PROTEIN NARQ"/>
    <property type="match status" value="1"/>
</dbReference>
<keyword evidence="8" id="KW-0902">Two-component regulatory system</keyword>
<comment type="catalytic activity">
    <reaction evidence="1">
        <text>ATP + protein L-histidine = ADP + protein N-phospho-L-histidine.</text>
        <dbReference type="EC" id="2.7.13.3"/>
    </reaction>
</comment>
<keyword evidence="5" id="KW-0547">Nucleotide-binding</keyword>
<evidence type="ECO:0000313" key="13">
    <source>
        <dbReference type="Proteomes" id="UP000614996"/>
    </source>
</evidence>
<evidence type="ECO:0000256" key="2">
    <source>
        <dbReference type="ARBA" id="ARBA00012438"/>
    </source>
</evidence>
<dbReference type="PANTHER" id="PTHR24421">
    <property type="entry name" value="NITRATE/NITRITE SENSOR PROTEIN NARX-RELATED"/>
    <property type="match status" value="1"/>
</dbReference>
<dbReference type="GO" id="GO:0005524">
    <property type="term" value="F:ATP binding"/>
    <property type="evidence" value="ECO:0007669"/>
    <property type="project" value="UniProtKB-KW"/>
</dbReference>
<evidence type="ECO:0000256" key="5">
    <source>
        <dbReference type="ARBA" id="ARBA00022741"/>
    </source>
</evidence>
<feature type="domain" description="Histidine kinase/HSP90-like ATPase" evidence="11">
    <location>
        <begin position="349"/>
        <end position="467"/>
    </location>
</feature>
<dbReference type="SUPFAM" id="SSF55874">
    <property type="entry name" value="ATPase domain of HSP90 chaperone/DNA topoisomerase II/histidine kinase"/>
    <property type="match status" value="1"/>
</dbReference>
<dbReference type="InterPro" id="IPR050482">
    <property type="entry name" value="Sensor_HK_TwoCompSys"/>
</dbReference>
<dbReference type="GO" id="GO:0046983">
    <property type="term" value="F:protein dimerization activity"/>
    <property type="evidence" value="ECO:0007669"/>
    <property type="project" value="InterPro"/>
</dbReference>
<name>A0A8J4AC25_9ACTN</name>
<evidence type="ECO:0000256" key="8">
    <source>
        <dbReference type="ARBA" id="ARBA00023012"/>
    </source>
</evidence>
<dbReference type="InterPro" id="IPR011712">
    <property type="entry name" value="Sig_transdc_His_kin_sub3_dim/P"/>
</dbReference>
<dbReference type="Proteomes" id="UP000614996">
    <property type="component" value="Unassembled WGS sequence"/>
</dbReference>
<evidence type="ECO:0000256" key="7">
    <source>
        <dbReference type="ARBA" id="ARBA00022840"/>
    </source>
</evidence>
<dbReference type="AlphaFoldDB" id="A0A8J4AC25"/>
<dbReference type="GO" id="GO:0016020">
    <property type="term" value="C:membrane"/>
    <property type="evidence" value="ECO:0007669"/>
    <property type="project" value="InterPro"/>
</dbReference>
<evidence type="ECO:0000259" key="11">
    <source>
        <dbReference type="SMART" id="SM00387"/>
    </source>
</evidence>
<keyword evidence="3" id="KW-0597">Phosphoprotein</keyword>
<feature type="transmembrane region" description="Helical" evidence="10">
    <location>
        <begin position="57"/>
        <end position="88"/>
    </location>
</feature>